<proteinExistence type="predicted"/>
<reference evidence="3" key="1">
    <citation type="submission" date="2022-04" db="EMBL/GenBank/DDBJ databases">
        <title>A functionally conserved STORR gene fusion in Papaver species that diverged 16.8 million years ago.</title>
        <authorList>
            <person name="Catania T."/>
        </authorList>
    </citation>
    <scope>NUCLEOTIDE SEQUENCE</scope>
    <source>
        <strain evidence="3">S-188037</strain>
    </source>
</reference>
<dbReference type="InterPro" id="IPR036426">
    <property type="entry name" value="Bulb-type_lectin_dom_sf"/>
</dbReference>
<feature type="domain" description="Bulb-type lectin" evidence="2">
    <location>
        <begin position="34"/>
        <end position="156"/>
    </location>
</feature>
<comment type="caution">
    <text evidence="3">The sequence shown here is derived from an EMBL/GenBank/DDBJ whole genome shotgun (WGS) entry which is preliminary data.</text>
</comment>
<feature type="signal peptide" evidence="1">
    <location>
        <begin position="1"/>
        <end position="31"/>
    </location>
</feature>
<feature type="chain" id="PRO_5042141621" description="Bulb-type lectin domain-containing protein" evidence="1">
    <location>
        <begin position="32"/>
        <end position="214"/>
    </location>
</feature>
<evidence type="ECO:0000256" key="1">
    <source>
        <dbReference type="SAM" id="SignalP"/>
    </source>
</evidence>
<dbReference type="SUPFAM" id="SSF51110">
    <property type="entry name" value="alpha-D-mannose-specific plant lectins"/>
    <property type="match status" value="1"/>
</dbReference>
<organism evidence="3 4">
    <name type="scientific">Papaver atlanticum</name>
    <dbReference type="NCBI Taxonomy" id="357466"/>
    <lineage>
        <taxon>Eukaryota</taxon>
        <taxon>Viridiplantae</taxon>
        <taxon>Streptophyta</taxon>
        <taxon>Embryophyta</taxon>
        <taxon>Tracheophyta</taxon>
        <taxon>Spermatophyta</taxon>
        <taxon>Magnoliopsida</taxon>
        <taxon>Ranunculales</taxon>
        <taxon>Papaveraceae</taxon>
        <taxon>Papaveroideae</taxon>
        <taxon>Papaver</taxon>
    </lineage>
</organism>
<evidence type="ECO:0000313" key="4">
    <source>
        <dbReference type="Proteomes" id="UP001202328"/>
    </source>
</evidence>
<gene>
    <name evidence="3" type="ORF">MKW98_016801</name>
</gene>
<keyword evidence="1" id="KW-0732">Signal</keyword>
<dbReference type="Pfam" id="PF01453">
    <property type="entry name" value="B_lectin"/>
    <property type="match status" value="1"/>
</dbReference>
<dbReference type="CDD" id="cd00028">
    <property type="entry name" value="B_lectin"/>
    <property type="match status" value="1"/>
</dbReference>
<dbReference type="Gene3D" id="2.90.10.10">
    <property type="entry name" value="Bulb-type lectin domain"/>
    <property type="match status" value="1"/>
</dbReference>
<dbReference type="Proteomes" id="UP001202328">
    <property type="component" value="Unassembled WGS sequence"/>
</dbReference>
<protein>
    <recommendedName>
        <fullName evidence="2">Bulb-type lectin domain-containing protein</fullName>
    </recommendedName>
</protein>
<evidence type="ECO:0000259" key="2">
    <source>
        <dbReference type="PROSITE" id="PS50927"/>
    </source>
</evidence>
<dbReference type="FunFam" id="2.90.10.10:FF:000001">
    <property type="entry name" value="G-type lectin S-receptor-like serine/threonine-protein kinase"/>
    <property type="match status" value="1"/>
</dbReference>
<dbReference type="AlphaFoldDB" id="A0AAD4TJB1"/>
<dbReference type="SMART" id="SM00108">
    <property type="entry name" value="B_lectin"/>
    <property type="match status" value="1"/>
</dbReference>
<dbReference type="PROSITE" id="PS50927">
    <property type="entry name" value="BULB_LECTIN"/>
    <property type="match status" value="1"/>
</dbReference>
<name>A0AAD4TJB1_9MAGN</name>
<dbReference type="EMBL" id="JAJJMB010000948">
    <property type="protein sequence ID" value="KAI3960077.1"/>
    <property type="molecule type" value="Genomic_DNA"/>
</dbReference>
<dbReference type="PANTHER" id="PTHR32444">
    <property type="entry name" value="BULB-TYPE LECTIN DOMAIN-CONTAINING PROTEIN"/>
    <property type="match status" value="1"/>
</dbReference>
<sequence>MINLISIICGRIFNRLLHFCLLFLVFHNCSAIDNSTITPTQAITDSQTLSSTGGVFKLGFFSPPNSTHRYIGIWYEFDPRTIVWVANRDNPLTDSTGTLRITDDGNLVVSDGRGVVFWTTDMSNISTPTNSVAELLDTGNFVLRLLTDVVWQSFDHPTNTLLPGMNIGGSIVTGKKLELTSWKSESDPSTGIFSAGPELSNANNPQLIIWRNGS</sequence>
<dbReference type="InterPro" id="IPR001480">
    <property type="entry name" value="Bulb-type_lectin_dom"/>
</dbReference>
<accession>A0AAD4TJB1</accession>
<dbReference type="PANTHER" id="PTHR32444:SF89">
    <property type="entry name" value="S GLYCOPROTEIN"/>
    <property type="match status" value="1"/>
</dbReference>
<keyword evidence="4" id="KW-1185">Reference proteome</keyword>
<evidence type="ECO:0000313" key="3">
    <source>
        <dbReference type="EMBL" id="KAI3960077.1"/>
    </source>
</evidence>